<keyword evidence="2" id="KW-0732">Signal</keyword>
<keyword evidence="1" id="KW-0472">Membrane</keyword>
<accession>A0A7W5P7M2</accession>
<sequence length="332" mass="33963">MRRLIGLAIAVIVGLLLAGSPGVATAVPAEPGLGIRLVDVPTAEADNPRARSYIVDHVKPGSVIERRVEVSNGTGDRAEVEAYAAAATVTDDGFVGAEGRTGNDLSSWTSVTLDRDDLAPGQVSMAQVAIRVPDDAVRGERYAVVWASVQVPPATPGGVAQVSRVGIRIYLSVGPGGAPKTDFDIASLTAARTQAGIPEIHVTVRNTGERALDLRGSLSLKDGPGGLSAGPFTVPAKTTLAIGGTRDVVIPLDPRLPEGPWSAKVTVASGTDQRSAKATITFPAVANTAAAPVPVAAGLTAGERLALIVGVVVLAVVVGLLLLARRRRRGTT</sequence>
<reference evidence="3 4" key="1">
    <citation type="submission" date="2020-08" db="EMBL/GenBank/DDBJ databases">
        <title>Sequencing the genomes of 1000 actinobacteria strains.</title>
        <authorList>
            <person name="Klenk H.-P."/>
        </authorList>
    </citation>
    <scope>NUCLEOTIDE SEQUENCE [LARGE SCALE GENOMIC DNA]</scope>
    <source>
        <strain evidence="3 4">DSM 11053</strain>
    </source>
</reference>
<evidence type="ECO:0008006" key="5">
    <source>
        <dbReference type="Google" id="ProtNLM"/>
    </source>
</evidence>
<evidence type="ECO:0000256" key="2">
    <source>
        <dbReference type="SAM" id="SignalP"/>
    </source>
</evidence>
<feature type="chain" id="PRO_5031104059" description="LPXTG-motif cell wall anchor domain-containing protein" evidence="2">
    <location>
        <begin position="27"/>
        <end position="332"/>
    </location>
</feature>
<organism evidence="3 4">
    <name type="scientific">Microlunatus antarcticus</name>
    <dbReference type="NCBI Taxonomy" id="53388"/>
    <lineage>
        <taxon>Bacteria</taxon>
        <taxon>Bacillati</taxon>
        <taxon>Actinomycetota</taxon>
        <taxon>Actinomycetes</taxon>
        <taxon>Propionibacteriales</taxon>
        <taxon>Propionibacteriaceae</taxon>
        <taxon>Microlunatus</taxon>
    </lineage>
</organism>
<proteinExistence type="predicted"/>
<name>A0A7W5P7M2_9ACTN</name>
<protein>
    <recommendedName>
        <fullName evidence="5">LPXTG-motif cell wall anchor domain-containing protein</fullName>
    </recommendedName>
</protein>
<dbReference type="RefSeq" id="WP_183338899.1">
    <property type="nucleotide sequence ID" value="NZ_JACHZG010000001.1"/>
</dbReference>
<dbReference type="AlphaFoldDB" id="A0A7W5P7M2"/>
<evidence type="ECO:0000256" key="1">
    <source>
        <dbReference type="SAM" id="Phobius"/>
    </source>
</evidence>
<dbReference type="Proteomes" id="UP000565572">
    <property type="component" value="Unassembled WGS sequence"/>
</dbReference>
<keyword evidence="1" id="KW-0812">Transmembrane</keyword>
<gene>
    <name evidence="3" type="ORF">FHX39_002521</name>
</gene>
<evidence type="ECO:0000313" key="4">
    <source>
        <dbReference type="Proteomes" id="UP000565572"/>
    </source>
</evidence>
<feature type="signal peptide" evidence="2">
    <location>
        <begin position="1"/>
        <end position="26"/>
    </location>
</feature>
<keyword evidence="4" id="KW-1185">Reference proteome</keyword>
<keyword evidence="1" id="KW-1133">Transmembrane helix</keyword>
<comment type="caution">
    <text evidence="3">The sequence shown here is derived from an EMBL/GenBank/DDBJ whole genome shotgun (WGS) entry which is preliminary data.</text>
</comment>
<feature type="transmembrane region" description="Helical" evidence="1">
    <location>
        <begin position="305"/>
        <end position="324"/>
    </location>
</feature>
<evidence type="ECO:0000313" key="3">
    <source>
        <dbReference type="EMBL" id="MBB3327577.1"/>
    </source>
</evidence>
<dbReference type="EMBL" id="JACHZG010000001">
    <property type="protein sequence ID" value="MBB3327577.1"/>
    <property type="molecule type" value="Genomic_DNA"/>
</dbReference>